<gene>
    <name evidence="1" type="ORF">ACEZDJ_20380</name>
</gene>
<dbReference type="EMBL" id="JBHEZZ010000011">
    <property type="protein sequence ID" value="MFC1403650.1"/>
    <property type="molecule type" value="Genomic_DNA"/>
</dbReference>
<dbReference type="Gene3D" id="3.10.180.10">
    <property type="entry name" value="2,3-Dihydroxybiphenyl 1,2-Dioxygenase, domain 1"/>
    <property type="match status" value="1"/>
</dbReference>
<evidence type="ECO:0000313" key="2">
    <source>
        <dbReference type="Proteomes" id="UP001592528"/>
    </source>
</evidence>
<dbReference type="SUPFAM" id="SSF54593">
    <property type="entry name" value="Glyoxalase/Bleomycin resistance protein/Dihydroxybiphenyl dioxygenase"/>
    <property type="match status" value="1"/>
</dbReference>
<name>A0ABV6UQC7_9ACTN</name>
<evidence type="ECO:0000313" key="1">
    <source>
        <dbReference type="EMBL" id="MFC1403650.1"/>
    </source>
</evidence>
<accession>A0ABV6UQC7</accession>
<sequence>MNDDRTNEDRTNEDRKGPSFVHHVELWVDDLAAAERQWGPVLLALGCAPFQHWEHGRSWRGGDGSYLVIEQSPAMRAGGHDRMRAGINHLALRGERGPVLAAALAGGWTQRVDTGRAVHLVDGQGFEVEVVYREGDQAGEEA</sequence>
<dbReference type="RefSeq" id="WP_051724763.1">
    <property type="nucleotide sequence ID" value="NZ_JBHEZZ010000011.1"/>
</dbReference>
<organism evidence="1 2">
    <name type="scientific">Streptacidiphilus cavernicola</name>
    <dbReference type="NCBI Taxonomy" id="3342716"/>
    <lineage>
        <taxon>Bacteria</taxon>
        <taxon>Bacillati</taxon>
        <taxon>Actinomycetota</taxon>
        <taxon>Actinomycetes</taxon>
        <taxon>Kitasatosporales</taxon>
        <taxon>Streptomycetaceae</taxon>
        <taxon>Streptacidiphilus</taxon>
    </lineage>
</organism>
<reference evidence="1 2" key="1">
    <citation type="submission" date="2024-09" db="EMBL/GenBank/DDBJ databases">
        <authorList>
            <person name="Lee S.D."/>
        </authorList>
    </citation>
    <scope>NUCLEOTIDE SEQUENCE [LARGE SCALE GENOMIC DNA]</scope>
    <source>
        <strain evidence="1 2">N1-5</strain>
    </source>
</reference>
<dbReference type="InterPro" id="IPR029068">
    <property type="entry name" value="Glyas_Bleomycin-R_OHBP_Dase"/>
</dbReference>
<keyword evidence="2" id="KW-1185">Reference proteome</keyword>
<proteinExistence type="predicted"/>
<comment type="caution">
    <text evidence="1">The sequence shown here is derived from an EMBL/GenBank/DDBJ whole genome shotgun (WGS) entry which is preliminary data.</text>
</comment>
<dbReference type="Proteomes" id="UP001592528">
    <property type="component" value="Unassembled WGS sequence"/>
</dbReference>
<protein>
    <submittedName>
        <fullName evidence="1">Glyoxalase</fullName>
    </submittedName>
</protein>